<dbReference type="EMBL" id="OBEA01000006">
    <property type="protein sequence ID" value="SNY55404.1"/>
    <property type="molecule type" value="Genomic_DNA"/>
</dbReference>
<reference evidence="2 3" key="1">
    <citation type="submission" date="2017-09" db="EMBL/GenBank/DDBJ databases">
        <authorList>
            <person name="Ehlers B."/>
            <person name="Leendertz F.H."/>
        </authorList>
    </citation>
    <scope>NUCLEOTIDE SEQUENCE [LARGE SCALE GENOMIC DNA]</scope>
    <source>
        <strain evidence="2 3">CGMCC 1.12662</strain>
    </source>
</reference>
<dbReference type="AlphaFoldDB" id="A0A285J545"/>
<gene>
    <name evidence="1" type="ORF">CVM39_15940</name>
    <name evidence="2" type="ORF">SAMN06297129_2998</name>
</gene>
<dbReference type="Proteomes" id="UP000231702">
    <property type="component" value="Unassembled WGS sequence"/>
</dbReference>
<evidence type="ECO:0000313" key="1">
    <source>
        <dbReference type="EMBL" id="PJE26827.1"/>
    </source>
</evidence>
<dbReference type="Proteomes" id="UP000231655">
    <property type="component" value="Unassembled WGS sequence"/>
</dbReference>
<dbReference type="OrthoDB" id="9928529at2"/>
<dbReference type="RefSeq" id="WP_097146715.1">
    <property type="nucleotide sequence ID" value="NZ_OBEA01000006.1"/>
</dbReference>
<protein>
    <submittedName>
        <fullName evidence="2">Uncharacterized protein</fullName>
    </submittedName>
</protein>
<evidence type="ECO:0000313" key="3">
    <source>
        <dbReference type="Proteomes" id="UP000231655"/>
    </source>
</evidence>
<keyword evidence="4" id="KW-1185">Reference proteome</keyword>
<reference evidence="1 4" key="2">
    <citation type="journal article" date="2018" name="Int. J. Syst. Evol. Microbiol.">
        <title>Pseudooceanicola lipolyticus sp. nov., a marine alphaproteobacterium, reclassification of Oceanicola flagellatus as Pseudooceanicola flagellatus comb. nov. and emended description of the genus Pseudooceanicola.</title>
        <authorList>
            <person name="Huang M.-M."/>
            <person name="Guo L.-L."/>
            <person name="Wu Y.-H."/>
            <person name="Lai Q.-L."/>
            <person name="Shao Z.-Z."/>
            <person name="Wang C.-S."/>
            <person name="Wu M."/>
            <person name="Xu X.-W."/>
        </authorList>
    </citation>
    <scope>NUCLEOTIDE SEQUENCE [LARGE SCALE GENOMIC DNA]</scope>
    <source>
        <strain evidence="1 4">Ar-45</strain>
    </source>
</reference>
<accession>A0A285J545</accession>
<dbReference type="EMBL" id="PGTD01000018">
    <property type="protein sequence ID" value="PJE26827.1"/>
    <property type="molecule type" value="Genomic_DNA"/>
</dbReference>
<organism evidence="2 3">
    <name type="scientific">Pseudooceanicola antarcticus</name>
    <dbReference type="NCBI Taxonomy" id="1247613"/>
    <lineage>
        <taxon>Bacteria</taxon>
        <taxon>Pseudomonadati</taxon>
        <taxon>Pseudomonadota</taxon>
        <taxon>Alphaproteobacteria</taxon>
        <taxon>Rhodobacterales</taxon>
        <taxon>Paracoccaceae</taxon>
        <taxon>Pseudooceanicola</taxon>
    </lineage>
</organism>
<evidence type="ECO:0000313" key="2">
    <source>
        <dbReference type="EMBL" id="SNY55404.1"/>
    </source>
</evidence>
<proteinExistence type="predicted"/>
<sequence length="104" mass="11439">MSSHVTNQTVSFVGQLPDDPDHLPLAPPCGFIWMLGSGWHGTGECFGTTDVRVSFKGRTMDFVMTFSDVECLQQLVEETLQAMRHCGAEDGMPRESERGDSDAD</sequence>
<name>A0A285J545_9RHOB</name>
<evidence type="ECO:0000313" key="4">
    <source>
        <dbReference type="Proteomes" id="UP000231702"/>
    </source>
</evidence>